<keyword evidence="3" id="KW-1185">Reference proteome</keyword>
<accession>A0AA35SN68</accession>
<protein>
    <submittedName>
        <fullName evidence="2">Uncharacterized protein</fullName>
    </submittedName>
</protein>
<dbReference type="AlphaFoldDB" id="A0AA35SN68"/>
<dbReference type="EMBL" id="CASHTH010002612">
    <property type="protein sequence ID" value="CAI8032639.1"/>
    <property type="molecule type" value="Genomic_DNA"/>
</dbReference>
<proteinExistence type="predicted"/>
<evidence type="ECO:0000313" key="2">
    <source>
        <dbReference type="EMBL" id="CAI8032639.1"/>
    </source>
</evidence>
<reference evidence="2" key="1">
    <citation type="submission" date="2023-03" db="EMBL/GenBank/DDBJ databases">
        <authorList>
            <person name="Steffen K."/>
            <person name="Cardenas P."/>
        </authorList>
    </citation>
    <scope>NUCLEOTIDE SEQUENCE</scope>
</reference>
<feature type="signal peptide" evidence="1">
    <location>
        <begin position="1"/>
        <end position="16"/>
    </location>
</feature>
<gene>
    <name evidence="2" type="ORF">GBAR_LOCUS18439</name>
</gene>
<sequence length="219" mass="23502">MEQAVFVILLIPTIAATQVTFSHPGTNEVYLEQRLSFSCWGPANHIIEILEIGQPNTIDKMYKLGIPVSGNVSNGYYPEDCSADANGTNCTKLLNITVTASMHGKSYQCLSYDRDPHPMKYYSRGGYMIVKDIGNDCLTSASIGTTNVEVLPTSTSSLPYPSPSSTTAKVMRCPTATLAPTSNPTTDTTATDVVAGSVLGLQPLQATIPLILLCTYLIL</sequence>
<name>A0AA35SN68_GEOBA</name>
<evidence type="ECO:0000256" key="1">
    <source>
        <dbReference type="SAM" id="SignalP"/>
    </source>
</evidence>
<dbReference type="Proteomes" id="UP001174909">
    <property type="component" value="Unassembled WGS sequence"/>
</dbReference>
<keyword evidence="1" id="KW-0732">Signal</keyword>
<evidence type="ECO:0000313" key="3">
    <source>
        <dbReference type="Proteomes" id="UP001174909"/>
    </source>
</evidence>
<organism evidence="2 3">
    <name type="scientific">Geodia barretti</name>
    <name type="common">Barrett's horny sponge</name>
    <dbReference type="NCBI Taxonomy" id="519541"/>
    <lineage>
        <taxon>Eukaryota</taxon>
        <taxon>Metazoa</taxon>
        <taxon>Porifera</taxon>
        <taxon>Demospongiae</taxon>
        <taxon>Heteroscleromorpha</taxon>
        <taxon>Tetractinellida</taxon>
        <taxon>Astrophorina</taxon>
        <taxon>Geodiidae</taxon>
        <taxon>Geodia</taxon>
    </lineage>
</organism>
<comment type="caution">
    <text evidence="2">The sequence shown here is derived from an EMBL/GenBank/DDBJ whole genome shotgun (WGS) entry which is preliminary data.</text>
</comment>
<feature type="chain" id="PRO_5041280959" evidence="1">
    <location>
        <begin position="17"/>
        <end position="219"/>
    </location>
</feature>